<accession>A0A3M8D9G5</accession>
<evidence type="ECO:0000313" key="1">
    <source>
        <dbReference type="EMBL" id="RNB84598.1"/>
    </source>
</evidence>
<proteinExistence type="predicted"/>
<reference evidence="1 2" key="1">
    <citation type="submission" date="2018-10" db="EMBL/GenBank/DDBJ databases">
        <title>Phylogenomics of Brevibacillus.</title>
        <authorList>
            <person name="Dunlap C."/>
        </authorList>
    </citation>
    <scope>NUCLEOTIDE SEQUENCE [LARGE SCALE GENOMIC DNA]</scope>
    <source>
        <strain evidence="1 2">JCM 15716</strain>
    </source>
</reference>
<organism evidence="1 2">
    <name type="scientific">Brevibacillus fluminis</name>
    <dbReference type="NCBI Taxonomy" id="511487"/>
    <lineage>
        <taxon>Bacteria</taxon>
        <taxon>Bacillati</taxon>
        <taxon>Bacillota</taxon>
        <taxon>Bacilli</taxon>
        <taxon>Bacillales</taxon>
        <taxon>Paenibacillaceae</taxon>
        <taxon>Brevibacillus</taxon>
    </lineage>
</organism>
<comment type="caution">
    <text evidence="1">The sequence shown here is derived from an EMBL/GenBank/DDBJ whole genome shotgun (WGS) entry which is preliminary data.</text>
</comment>
<dbReference type="EMBL" id="RHHQ01000017">
    <property type="protein sequence ID" value="RNB84598.1"/>
    <property type="molecule type" value="Genomic_DNA"/>
</dbReference>
<dbReference type="RefSeq" id="WP_122919881.1">
    <property type="nucleotide sequence ID" value="NZ_RHHQ01000017.1"/>
</dbReference>
<sequence length="70" mass="8105">MKKSMFFVINWAEAKQYSDALKQMELDFTIETPDDIPSLAPGELAFVFPSLPIRLYAKLRTLFSQDAKKY</sequence>
<gene>
    <name evidence="1" type="ORF">EDM56_21055</name>
</gene>
<keyword evidence="2" id="KW-1185">Reference proteome</keyword>
<dbReference type="Proteomes" id="UP000271031">
    <property type="component" value="Unassembled WGS sequence"/>
</dbReference>
<dbReference type="AlphaFoldDB" id="A0A3M8D9G5"/>
<evidence type="ECO:0000313" key="2">
    <source>
        <dbReference type="Proteomes" id="UP000271031"/>
    </source>
</evidence>
<protein>
    <submittedName>
        <fullName evidence="1">Uncharacterized protein</fullName>
    </submittedName>
</protein>
<name>A0A3M8D9G5_9BACL</name>
<dbReference type="OrthoDB" id="2473545at2"/>